<accession>A0A4R8M511</accession>
<dbReference type="Pfam" id="PF00578">
    <property type="entry name" value="AhpC-TSA"/>
    <property type="match status" value="1"/>
</dbReference>
<name>A0A4R8M511_9BACT</name>
<sequence length="154" mass="16760">MSAVADRYAEFQALGVEVISISVDSQFVHKVWNDTELSKMVEGGVPFHMASDGGGAIGTVYGVYSPAQGVDFRGRFLIDPDGIIQGMEILTPPVGRNVDETLRQLQAFQHVRKTGGKEVTPSGWTPGGKVLNPGPDLVANVWKFWNPKDVYGRK</sequence>
<dbReference type="AlphaFoldDB" id="A0A4R8M511"/>
<feature type="domain" description="Thioredoxin" evidence="6">
    <location>
        <begin position="1"/>
        <end position="110"/>
    </location>
</feature>
<dbReference type="GO" id="GO:0042744">
    <property type="term" value="P:hydrogen peroxide catabolic process"/>
    <property type="evidence" value="ECO:0007669"/>
    <property type="project" value="TreeGrafter"/>
</dbReference>
<dbReference type="PANTHER" id="PTHR10681:SF121">
    <property type="entry name" value="ALKYL HYDROPEROXIDE REDUCTASE C"/>
    <property type="match status" value="1"/>
</dbReference>
<evidence type="ECO:0000259" key="6">
    <source>
        <dbReference type="PROSITE" id="PS51352"/>
    </source>
</evidence>
<dbReference type="InterPro" id="IPR019479">
    <property type="entry name" value="Peroxiredoxin_C"/>
</dbReference>
<dbReference type="OrthoDB" id="9812811at2"/>
<evidence type="ECO:0000256" key="2">
    <source>
        <dbReference type="ARBA" id="ARBA00022559"/>
    </source>
</evidence>
<proteinExistence type="inferred from homology"/>
<dbReference type="EMBL" id="SORI01000020">
    <property type="protein sequence ID" value="TDY55951.1"/>
    <property type="molecule type" value="Genomic_DNA"/>
</dbReference>
<dbReference type="Gene3D" id="3.40.30.10">
    <property type="entry name" value="Glutaredoxin"/>
    <property type="match status" value="1"/>
</dbReference>
<dbReference type="InterPro" id="IPR036249">
    <property type="entry name" value="Thioredoxin-like_sf"/>
</dbReference>
<keyword evidence="2" id="KW-0575">Peroxidase</keyword>
<dbReference type="PIRSF" id="PIRSF000239">
    <property type="entry name" value="AHPC"/>
    <property type="match status" value="1"/>
</dbReference>
<keyword evidence="4" id="KW-0560">Oxidoreductase</keyword>
<evidence type="ECO:0000256" key="3">
    <source>
        <dbReference type="ARBA" id="ARBA00022862"/>
    </source>
</evidence>
<dbReference type="PANTHER" id="PTHR10681">
    <property type="entry name" value="THIOREDOXIN PEROXIDASE"/>
    <property type="match status" value="1"/>
</dbReference>
<evidence type="ECO:0000313" key="7">
    <source>
        <dbReference type="EMBL" id="TDY55951.1"/>
    </source>
</evidence>
<gene>
    <name evidence="7" type="ORF">C8D99_12032</name>
</gene>
<dbReference type="InterPro" id="IPR000866">
    <property type="entry name" value="AhpC/TSA"/>
</dbReference>
<dbReference type="GO" id="GO:0008379">
    <property type="term" value="F:thioredoxin peroxidase activity"/>
    <property type="evidence" value="ECO:0007669"/>
    <property type="project" value="TreeGrafter"/>
</dbReference>
<dbReference type="PROSITE" id="PS51352">
    <property type="entry name" value="THIOREDOXIN_2"/>
    <property type="match status" value="1"/>
</dbReference>
<dbReference type="InterPro" id="IPR013766">
    <property type="entry name" value="Thioredoxin_domain"/>
</dbReference>
<dbReference type="GO" id="GO:0006979">
    <property type="term" value="P:response to oxidative stress"/>
    <property type="evidence" value="ECO:0007669"/>
    <property type="project" value="TreeGrafter"/>
</dbReference>
<comment type="similarity">
    <text evidence="1">Belongs to the peroxiredoxin family. AhpC/Prx1 subfamily.</text>
</comment>
<dbReference type="Pfam" id="PF10417">
    <property type="entry name" value="1-cysPrx_C"/>
    <property type="match status" value="1"/>
</dbReference>
<dbReference type="InterPro" id="IPR024706">
    <property type="entry name" value="Peroxiredoxin_AhpC-typ"/>
</dbReference>
<evidence type="ECO:0000256" key="5">
    <source>
        <dbReference type="ARBA" id="ARBA00023284"/>
    </source>
</evidence>
<reference evidence="7 8" key="1">
    <citation type="submission" date="2019-03" db="EMBL/GenBank/DDBJ databases">
        <title>Genomic Encyclopedia of Type Strains, Phase IV (KMG-IV): sequencing the most valuable type-strain genomes for metagenomic binning, comparative biology and taxonomic classification.</title>
        <authorList>
            <person name="Goeker M."/>
        </authorList>
    </citation>
    <scope>NUCLEOTIDE SEQUENCE [LARGE SCALE GENOMIC DNA]</scope>
    <source>
        <strain evidence="7 8">DSM 25964</strain>
    </source>
</reference>
<evidence type="ECO:0000256" key="4">
    <source>
        <dbReference type="ARBA" id="ARBA00023002"/>
    </source>
</evidence>
<evidence type="ECO:0000313" key="8">
    <source>
        <dbReference type="Proteomes" id="UP000295066"/>
    </source>
</evidence>
<dbReference type="Proteomes" id="UP000295066">
    <property type="component" value="Unassembled WGS sequence"/>
</dbReference>
<dbReference type="GO" id="GO:0005829">
    <property type="term" value="C:cytosol"/>
    <property type="evidence" value="ECO:0007669"/>
    <property type="project" value="TreeGrafter"/>
</dbReference>
<organism evidence="7 8">
    <name type="scientific">Aminivibrio pyruvatiphilus</name>
    <dbReference type="NCBI Taxonomy" id="1005740"/>
    <lineage>
        <taxon>Bacteria</taxon>
        <taxon>Thermotogati</taxon>
        <taxon>Synergistota</taxon>
        <taxon>Synergistia</taxon>
        <taxon>Synergistales</taxon>
        <taxon>Aminobacteriaceae</taxon>
        <taxon>Aminivibrio</taxon>
    </lineage>
</organism>
<keyword evidence="3" id="KW-0049">Antioxidant</keyword>
<evidence type="ECO:0000256" key="1">
    <source>
        <dbReference type="ARBA" id="ARBA00009796"/>
    </source>
</evidence>
<dbReference type="SUPFAM" id="SSF52833">
    <property type="entry name" value="Thioredoxin-like"/>
    <property type="match status" value="1"/>
</dbReference>
<dbReference type="InterPro" id="IPR050217">
    <property type="entry name" value="Peroxiredoxin"/>
</dbReference>
<dbReference type="GO" id="GO:0045454">
    <property type="term" value="P:cell redox homeostasis"/>
    <property type="evidence" value="ECO:0007669"/>
    <property type="project" value="TreeGrafter"/>
</dbReference>
<keyword evidence="8" id="KW-1185">Reference proteome</keyword>
<protein>
    <submittedName>
        <fullName evidence="7">Peroxiredoxin (Alkyl hydroperoxide reductase subunit C)</fullName>
    </submittedName>
</protein>
<dbReference type="GO" id="GO:0033554">
    <property type="term" value="P:cellular response to stress"/>
    <property type="evidence" value="ECO:0007669"/>
    <property type="project" value="TreeGrafter"/>
</dbReference>
<comment type="caution">
    <text evidence="7">The sequence shown here is derived from an EMBL/GenBank/DDBJ whole genome shotgun (WGS) entry which is preliminary data.</text>
</comment>
<keyword evidence="5" id="KW-0676">Redox-active center</keyword>